<evidence type="ECO:0000256" key="3">
    <source>
        <dbReference type="ARBA" id="ARBA00023242"/>
    </source>
</evidence>
<feature type="compositionally biased region" description="Basic residues" evidence="4">
    <location>
        <begin position="633"/>
        <end position="644"/>
    </location>
</feature>
<dbReference type="PANTHER" id="PTHR46380">
    <property type="entry name" value="CYCLIN-D-BINDING MYB-LIKE TRANSCRIPTION FACTOR 1"/>
    <property type="match status" value="1"/>
</dbReference>
<feature type="region of interest" description="Disordered" evidence="4">
    <location>
        <begin position="463"/>
        <end position="658"/>
    </location>
</feature>
<protein>
    <submittedName>
        <fullName evidence="5">Uncharacterized protein</fullName>
    </submittedName>
</protein>
<feature type="region of interest" description="Disordered" evidence="4">
    <location>
        <begin position="412"/>
        <end position="449"/>
    </location>
</feature>
<feature type="compositionally biased region" description="Acidic residues" evidence="4">
    <location>
        <begin position="429"/>
        <end position="438"/>
    </location>
</feature>
<feature type="compositionally biased region" description="Basic residues" evidence="4">
    <location>
        <begin position="582"/>
        <end position="594"/>
    </location>
</feature>
<evidence type="ECO:0000313" key="5">
    <source>
        <dbReference type="EMBL" id="KAJ5307827.1"/>
    </source>
</evidence>
<evidence type="ECO:0000256" key="4">
    <source>
        <dbReference type="SAM" id="MobiDB-lite"/>
    </source>
</evidence>
<feature type="compositionally biased region" description="Basic residues" evidence="4">
    <location>
        <begin position="494"/>
        <end position="506"/>
    </location>
</feature>
<dbReference type="Proteomes" id="UP001147746">
    <property type="component" value="Unassembled WGS sequence"/>
</dbReference>
<feature type="compositionally biased region" description="Polar residues" evidence="4">
    <location>
        <begin position="143"/>
        <end position="159"/>
    </location>
</feature>
<proteinExistence type="predicted"/>
<comment type="caution">
    <text evidence="5">The sequence shown here is derived from an EMBL/GenBank/DDBJ whole genome shotgun (WGS) entry which is preliminary data.</text>
</comment>
<name>A0A9W9GYS6_9EURO</name>
<keyword evidence="6" id="KW-1185">Reference proteome</keyword>
<dbReference type="AlphaFoldDB" id="A0A9W9GYS6"/>
<dbReference type="OrthoDB" id="39591at2759"/>
<dbReference type="PROSITE" id="PS50090">
    <property type="entry name" value="MYB_LIKE"/>
    <property type="match status" value="2"/>
</dbReference>
<feature type="compositionally biased region" description="Basic and acidic residues" evidence="4">
    <location>
        <begin position="554"/>
        <end position="568"/>
    </location>
</feature>
<dbReference type="InterPro" id="IPR001005">
    <property type="entry name" value="SANT/Myb"/>
</dbReference>
<dbReference type="CDD" id="cd00167">
    <property type="entry name" value="SANT"/>
    <property type="match status" value="1"/>
</dbReference>
<dbReference type="SMART" id="SM00717">
    <property type="entry name" value="SANT"/>
    <property type="match status" value="3"/>
</dbReference>
<dbReference type="Pfam" id="PF13921">
    <property type="entry name" value="Myb_DNA-bind_6"/>
    <property type="match status" value="1"/>
</dbReference>
<dbReference type="InterPro" id="IPR009057">
    <property type="entry name" value="Homeodomain-like_sf"/>
</dbReference>
<feature type="compositionally biased region" description="Basic and acidic residues" evidence="4">
    <location>
        <begin position="59"/>
        <end position="79"/>
    </location>
</feature>
<dbReference type="GO" id="GO:0000976">
    <property type="term" value="F:transcription cis-regulatory region binding"/>
    <property type="evidence" value="ECO:0007669"/>
    <property type="project" value="TreeGrafter"/>
</dbReference>
<evidence type="ECO:0000313" key="6">
    <source>
        <dbReference type="Proteomes" id="UP001147746"/>
    </source>
</evidence>
<keyword evidence="3" id="KW-0539">Nucleus</keyword>
<keyword evidence="2" id="KW-0238">DNA-binding</keyword>
<dbReference type="PANTHER" id="PTHR46380:SF2">
    <property type="entry name" value="CYCLIN-D-BINDING MYB-LIKE TRANSCRIPTION FACTOR 1"/>
    <property type="match status" value="1"/>
</dbReference>
<feature type="compositionally biased region" description="Basic and acidic residues" evidence="4">
    <location>
        <begin position="412"/>
        <end position="428"/>
    </location>
</feature>
<feature type="compositionally biased region" description="Polar residues" evidence="4">
    <location>
        <begin position="108"/>
        <end position="126"/>
    </location>
</feature>
<reference evidence="5" key="2">
    <citation type="journal article" date="2023" name="IMA Fungus">
        <title>Comparative genomic study of the Penicillium genus elucidates a diverse pangenome and 15 lateral gene transfer events.</title>
        <authorList>
            <person name="Petersen C."/>
            <person name="Sorensen T."/>
            <person name="Nielsen M.R."/>
            <person name="Sondergaard T.E."/>
            <person name="Sorensen J.L."/>
            <person name="Fitzpatrick D.A."/>
            <person name="Frisvad J.C."/>
            <person name="Nielsen K.L."/>
        </authorList>
    </citation>
    <scope>NUCLEOTIDE SEQUENCE</scope>
    <source>
        <strain evidence="5">IBT 21472</strain>
    </source>
</reference>
<dbReference type="GO" id="GO:0003700">
    <property type="term" value="F:DNA-binding transcription factor activity"/>
    <property type="evidence" value="ECO:0007669"/>
    <property type="project" value="TreeGrafter"/>
</dbReference>
<feature type="compositionally biased region" description="Basic residues" evidence="4">
    <location>
        <begin position="32"/>
        <end position="42"/>
    </location>
</feature>
<dbReference type="Gene3D" id="1.10.10.60">
    <property type="entry name" value="Homeodomain-like"/>
    <property type="match status" value="1"/>
</dbReference>
<reference evidence="5" key="1">
    <citation type="submission" date="2022-12" db="EMBL/GenBank/DDBJ databases">
        <authorList>
            <person name="Petersen C."/>
        </authorList>
    </citation>
    <scope>NUCLEOTIDE SEQUENCE</scope>
    <source>
        <strain evidence="5">IBT 21472</strain>
    </source>
</reference>
<feature type="compositionally biased region" description="Basic residues" evidence="4">
    <location>
        <begin position="80"/>
        <end position="89"/>
    </location>
</feature>
<feature type="region of interest" description="Disordered" evidence="4">
    <location>
        <begin position="1"/>
        <end position="179"/>
    </location>
</feature>
<sequence length="658" mass="74755">MGNQVSPEAHGPDGPELPVPESPNTKLVDGAKKKKKSRKSKNKDRSSPPAPSNHVELAQSRDEDQSRPSKRKHESDPEHKKKKKKKHHEAKRETNDVSMNVAKVEPEQITSPQPETSPEASRTVQNGVEKATPAKSAEATKSPVPNSVSDVDNLSTVELNNREKPKKLRGSRPGGKDNLKVGFFTPDEVEKVEHFKISWSNMHGIGHTTFNEMIQHSEREGAEWPGPPDAPSKHELWTDIYAVLPDRDRRSLYRFARRHFQIPGQKAHEWTKEQDEELVELMKQHPAKYALIGKMLGRSDDDVTQRWKNRLQHREKMNRGNWNLDETLGFMKSLQDFFEAHKEISPATAGNDIYEMDQKVIPWGSVSDSISNSRSRQQCADKWRKVCSKVKAERAKGNKDYVFDPQATVEKTSRWKERSCGANSKERVIEDEEDDNDESPVATSTPASKLKYGFVDHQIMTGMMPKAENDTPIKTTSSPLPDVDMEDEEEKIKAANKLKSSKKRRHSEVEAEPQPEPELVFPEVSSPSKEQAEDEERRERKQRKKERKEKKRQRALEKQEAEQARNEVEAAVTAAKESSFGKKTKKHKKHRKHHDANALVAAIAAPTSDKKQKKHRKSDAGAIAIAESPETLKKHKDKKKKKKATHVDGVTIKQEHSI</sequence>
<accession>A0A9W9GYS6</accession>
<gene>
    <name evidence="5" type="ORF">N7476_008483</name>
</gene>
<evidence type="ECO:0000256" key="2">
    <source>
        <dbReference type="ARBA" id="ARBA00023125"/>
    </source>
</evidence>
<dbReference type="GO" id="GO:0005634">
    <property type="term" value="C:nucleus"/>
    <property type="evidence" value="ECO:0007669"/>
    <property type="project" value="UniProtKB-SubCell"/>
</dbReference>
<dbReference type="SUPFAM" id="SSF46689">
    <property type="entry name" value="Homeodomain-like"/>
    <property type="match status" value="1"/>
</dbReference>
<comment type="subcellular location">
    <subcellularLocation>
        <location evidence="1">Nucleus</location>
    </subcellularLocation>
</comment>
<evidence type="ECO:0000256" key="1">
    <source>
        <dbReference type="ARBA" id="ARBA00004123"/>
    </source>
</evidence>
<dbReference type="EMBL" id="JAPZBO010000008">
    <property type="protein sequence ID" value="KAJ5307827.1"/>
    <property type="molecule type" value="Genomic_DNA"/>
</dbReference>
<feature type="compositionally biased region" description="Basic residues" evidence="4">
    <location>
        <begin position="540"/>
        <end position="553"/>
    </location>
</feature>
<dbReference type="InterPro" id="IPR017930">
    <property type="entry name" value="Myb_dom"/>
</dbReference>
<organism evidence="5 6">
    <name type="scientific">Penicillium atrosanguineum</name>
    <dbReference type="NCBI Taxonomy" id="1132637"/>
    <lineage>
        <taxon>Eukaryota</taxon>
        <taxon>Fungi</taxon>
        <taxon>Dikarya</taxon>
        <taxon>Ascomycota</taxon>
        <taxon>Pezizomycotina</taxon>
        <taxon>Eurotiomycetes</taxon>
        <taxon>Eurotiomycetidae</taxon>
        <taxon>Eurotiales</taxon>
        <taxon>Aspergillaceae</taxon>
        <taxon>Penicillium</taxon>
    </lineage>
</organism>
<dbReference type="PROSITE" id="PS51294">
    <property type="entry name" value="HTH_MYB"/>
    <property type="match status" value="1"/>
</dbReference>
<dbReference type="InterPro" id="IPR051651">
    <property type="entry name" value="DMTF1_DNA-bind_reg"/>
</dbReference>